<dbReference type="AlphaFoldDB" id="A0A923IE30"/>
<comment type="caution">
    <text evidence="3">The sequence shown here is derived from an EMBL/GenBank/DDBJ whole genome shotgun (WGS) entry which is preliminary data.</text>
</comment>
<dbReference type="EMBL" id="JACONZ010000001">
    <property type="protein sequence ID" value="MBC5580772.1"/>
    <property type="molecule type" value="Genomic_DNA"/>
</dbReference>
<keyword evidence="2" id="KW-1133">Transmembrane helix</keyword>
<evidence type="ECO:0000313" key="3">
    <source>
        <dbReference type="EMBL" id="MBC5580772.1"/>
    </source>
</evidence>
<protein>
    <submittedName>
        <fullName evidence="3">Uncharacterized protein</fullName>
    </submittedName>
</protein>
<keyword evidence="4" id="KW-1185">Reference proteome</keyword>
<feature type="region of interest" description="Disordered" evidence="1">
    <location>
        <begin position="59"/>
        <end position="82"/>
    </location>
</feature>
<dbReference type="RefSeq" id="WP_186887102.1">
    <property type="nucleotide sequence ID" value="NZ_JACONZ010000001.1"/>
</dbReference>
<organism evidence="3 4">
    <name type="scientific">Anaerofilum hominis</name>
    <dbReference type="NCBI Taxonomy" id="2763016"/>
    <lineage>
        <taxon>Bacteria</taxon>
        <taxon>Bacillati</taxon>
        <taxon>Bacillota</taxon>
        <taxon>Clostridia</taxon>
        <taxon>Eubacteriales</taxon>
        <taxon>Oscillospiraceae</taxon>
        <taxon>Anaerofilum</taxon>
    </lineage>
</organism>
<name>A0A923IE30_9FIRM</name>
<gene>
    <name evidence="3" type="ORF">H8S23_04575</name>
</gene>
<reference evidence="3" key="1">
    <citation type="submission" date="2020-08" db="EMBL/GenBank/DDBJ databases">
        <title>Genome public.</title>
        <authorList>
            <person name="Liu C."/>
            <person name="Sun Q."/>
        </authorList>
    </citation>
    <scope>NUCLEOTIDE SEQUENCE</scope>
    <source>
        <strain evidence="3">BX8</strain>
    </source>
</reference>
<feature type="transmembrane region" description="Helical" evidence="2">
    <location>
        <begin position="37"/>
        <end position="56"/>
    </location>
</feature>
<keyword evidence="2" id="KW-0812">Transmembrane</keyword>
<evidence type="ECO:0000313" key="4">
    <source>
        <dbReference type="Proteomes" id="UP000659630"/>
    </source>
</evidence>
<accession>A0A923IE30</accession>
<sequence>MKKSFLFNMLAILAGLAGFAALGGVSLSVSASLYRLFVAAAAFFVSRQLFAAGLAAPAKKRAPLHNGGTASGQPHAAMRRAA</sequence>
<evidence type="ECO:0000256" key="1">
    <source>
        <dbReference type="SAM" id="MobiDB-lite"/>
    </source>
</evidence>
<proteinExistence type="predicted"/>
<keyword evidence="2" id="KW-0472">Membrane</keyword>
<evidence type="ECO:0000256" key="2">
    <source>
        <dbReference type="SAM" id="Phobius"/>
    </source>
</evidence>
<dbReference type="Proteomes" id="UP000659630">
    <property type="component" value="Unassembled WGS sequence"/>
</dbReference>